<dbReference type="Proteomes" id="UP000745764">
    <property type="component" value="Unassembled WGS sequence"/>
</dbReference>
<accession>A0A9N8PVI1</accession>
<gene>
    <name evidence="1" type="ORF">AWRI4620_LOCUS8484</name>
</gene>
<sequence>MASSSSSNPCWSDQVYEAFDMLSSGNHQGAISALHTLRRDSRLPRFWRIQVLALLANAVEDWNEAEVRSSRRVQAA</sequence>
<name>A0A9N8PVI1_9PEZI</name>
<comment type="caution">
    <text evidence="1">The sequence shown here is derived from an EMBL/GenBank/DDBJ whole genome shotgun (WGS) entry which is preliminary data.</text>
</comment>
<proteinExistence type="predicted"/>
<dbReference type="EMBL" id="CAINUL010000017">
    <property type="protein sequence ID" value="CAD0114229.1"/>
    <property type="molecule type" value="Genomic_DNA"/>
</dbReference>
<organism evidence="1 2">
    <name type="scientific">Aureobasidium uvarum</name>
    <dbReference type="NCBI Taxonomy" id="2773716"/>
    <lineage>
        <taxon>Eukaryota</taxon>
        <taxon>Fungi</taxon>
        <taxon>Dikarya</taxon>
        <taxon>Ascomycota</taxon>
        <taxon>Pezizomycotina</taxon>
        <taxon>Dothideomycetes</taxon>
        <taxon>Dothideomycetidae</taxon>
        <taxon>Dothideales</taxon>
        <taxon>Saccotheciaceae</taxon>
        <taxon>Aureobasidium</taxon>
    </lineage>
</organism>
<protein>
    <submittedName>
        <fullName evidence="1">Uncharacterized protein</fullName>
    </submittedName>
</protein>
<dbReference type="AlphaFoldDB" id="A0A9N8PVI1"/>
<reference evidence="1" key="1">
    <citation type="submission" date="2020-06" db="EMBL/GenBank/DDBJ databases">
        <authorList>
            <person name="Onetto C."/>
        </authorList>
    </citation>
    <scope>NUCLEOTIDE SEQUENCE</scope>
</reference>
<evidence type="ECO:0000313" key="2">
    <source>
        <dbReference type="Proteomes" id="UP000745764"/>
    </source>
</evidence>
<keyword evidence="2" id="KW-1185">Reference proteome</keyword>
<evidence type="ECO:0000313" key="1">
    <source>
        <dbReference type="EMBL" id="CAD0114229.1"/>
    </source>
</evidence>